<evidence type="ECO:0000259" key="2">
    <source>
        <dbReference type="Pfam" id="PF00675"/>
    </source>
</evidence>
<dbReference type="GO" id="GO:0046872">
    <property type="term" value="F:metal ion binding"/>
    <property type="evidence" value="ECO:0007669"/>
    <property type="project" value="InterPro"/>
</dbReference>
<dbReference type="SUPFAM" id="SSF63411">
    <property type="entry name" value="LuxS/MPP-like metallohydrolase"/>
    <property type="match status" value="2"/>
</dbReference>
<feature type="signal peptide" evidence="1">
    <location>
        <begin position="1"/>
        <end position="35"/>
    </location>
</feature>
<reference evidence="4 5" key="1">
    <citation type="submission" date="2018-03" db="EMBL/GenBank/DDBJ databases">
        <title>Complete genome sequence of Pseudomonas fluorescens sp. G7.</title>
        <authorList>
            <person name="Gao C.-H."/>
            <person name="Li Z."/>
            <person name="Cai P."/>
        </authorList>
    </citation>
    <scope>NUCLEOTIDE SEQUENCE [LARGE SCALE GENOMIC DNA]</scope>
    <source>
        <strain evidence="4 5">G7</strain>
    </source>
</reference>
<protein>
    <submittedName>
        <fullName evidence="4">Insulinase family protein</fullName>
    </submittedName>
</protein>
<dbReference type="Pfam" id="PF05193">
    <property type="entry name" value="Peptidase_M16_C"/>
    <property type="match status" value="1"/>
</dbReference>
<organism evidence="4 5">
    <name type="scientific">Pseudomonas fluorescens</name>
    <dbReference type="NCBI Taxonomy" id="294"/>
    <lineage>
        <taxon>Bacteria</taxon>
        <taxon>Pseudomonadati</taxon>
        <taxon>Pseudomonadota</taxon>
        <taxon>Gammaproteobacteria</taxon>
        <taxon>Pseudomonadales</taxon>
        <taxon>Pseudomonadaceae</taxon>
        <taxon>Pseudomonas</taxon>
    </lineage>
</organism>
<dbReference type="Gene3D" id="3.30.830.10">
    <property type="entry name" value="Metalloenzyme, LuxS/M16 peptidase-like"/>
    <property type="match status" value="2"/>
</dbReference>
<dbReference type="AlphaFoldDB" id="A0A7Z3H1W4"/>
<feature type="domain" description="Peptidase M16 N-terminal" evidence="2">
    <location>
        <begin position="89"/>
        <end position="224"/>
    </location>
</feature>
<evidence type="ECO:0000256" key="1">
    <source>
        <dbReference type="SAM" id="SignalP"/>
    </source>
</evidence>
<feature type="chain" id="PRO_5031191900" evidence="1">
    <location>
        <begin position="36"/>
        <end position="504"/>
    </location>
</feature>
<evidence type="ECO:0000259" key="3">
    <source>
        <dbReference type="Pfam" id="PF05193"/>
    </source>
</evidence>
<feature type="domain" description="Peptidase M16 C-terminal" evidence="3">
    <location>
        <begin position="230"/>
        <end position="407"/>
    </location>
</feature>
<name>A0A7Z3H1W4_PSEFL</name>
<dbReference type="EMBL" id="CP027561">
    <property type="protein sequence ID" value="QJP98124.1"/>
    <property type="molecule type" value="Genomic_DNA"/>
</dbReference>
<dbReference type="Pfam" id="PF00675">
    <property type="entry name" value="Peptidase_M16"/>
    <property type="match status" value="1"/>
</dbReference>
<accession>A0A7Z3H1W4</accession>
<dbReference type="InterPro" id="IPR011765">
    <property type="entry name" value="Pept_M16_N"/>
</dbReference>
<keyword evidence="1" id="KW-0732">Signal</keyword>
<proteinExistence type="predicted"/>
<dbReference type="InterPro" id="IPR007863">
    <property type="entry name" value="Peptidase_M16_C"/>
</dbReference>
<dbReference type="PANTHER" id="PTHR11851">
    <property type="entry name" value="METALLOPROTEASE"/>
    <property type="match status" value="1"/>
</dbReference>
<dbReference type="PANTHER" id="PTHR11851:SF224">
    <property type="entry name" value="PROCESSING PROTEASE"/>
    <property type="match status" value="1"/>
</dbReference>
<sequence length="504" mass="55048">MCSWRKNMDKSAHIFGPALACFAFIGWLSASPAAALTAPVAFPESRLQSLSETDTTRQSPRPLIIQGWKTTTGIKTLFIRTTELPMFDVHVSFASGSAHDGDTPGLAAVTFSLFNEGVSGKRDHAAIAEVFDGLGAKLGMDLDQERATFTLRSLSDPDKSSPALQLFTQMLGQPSLTEEALLRVKSELRGLQLAQQQQPAEIAAQRLQELLAPDTPYARPLYGTDAGLTSITRQAVQAFHRQTHSASQTQITLVGDLSVEQAQAISLQITNALPAPLVALPAVEPPKSFGMEMHRHVERAQEQTHVLLGQPSLSRQHDDFVVLYAATQIFGRGANSRLMTELRHKRGLVYDASIRTKDWAGSGLTSIALQTSPQFANETVALVKSMLSNFQREGPSQEELDHFKRGLANTNIIGSASNEQILGRLAEINRHHLPLDLDFFAQQVQRLTLEQIRMAVDKHLPDDQWRVVTIGPTVQQLPLPQPAIVPTVEPSGHSCRADAGFVAS</sequence>
<evidence type="ECO:0000313" key="4">
    <source>
        <dbReference type="EMBL" id="QJP98124.1"/>
    </source>
</evidence>
<dbReference type="InterPro" id="IPR011249">
    <property type="entry name" value="Metalloenz_LuxS/M16"/>
</dbReference>
<dbReference type="InterPro" id="IPR050361">
    <property type="entry name" value="MPP/UQCRC_Complex"/>
</dbReference>
<evidence type="ECO:0000313" key="5">
    <source>
        <dbReference type="Proteomes" id="UP000501669"/>
    </source>
</evidence>
<dbReference type="Proteomes" id="UP000501669">
    <property type="component" value="Chromosome"/>
</dbReference>
<gene>
    <name evidence="4" type="ORF">C6Y56_27375</name>
</gene>